<accession>A0A847ERW3</accession>
<evidence type="ECO:0000313" key="1">
    <source>
        <dbReference type="EMBL" id="NLE30703.1"/>
    </source>
</evidence>
<dbReference type="EMBL" id="JAAZAL010000013">
    <property type="protein sequence ID" value="NLE30703.1"/>
    <property type="molecule type" value="Genomic_DNA"/>
</dbReference>
<gene>
    <name evidence="1" type="ORF">GX618_00290</name>
</gene>
<evidence type="ECO:0000313" key="2">
    <source>
        <dbReference type="Proteomes" id="UP000554004"/>
    </source>
</evidence>
<protein>
    <recommendedName>
        <fullName evidence="3">Cell division protein FtsL</fullName>
    </recommendedName>
</protein>
<proteinExistence type="predicted"/>
<dbReference type="Proteomes" id="UP000554004">
    <property type="component" value="Unassembled WGS sequence"/>
</dbReference>
<sequence>MIKKATFNNRIFSLLLLLSFVIFVLSQLIVNSILTPLGSKLESLNSEKEYLLEENRIISEEIAKNNSLRVIENLSDKKLKLSKEKVQTFVYIEDSTLVANN</sequence>
<dbReference type="AlphaFoldDB" id="A0A847ERW3"/>
<comment type="caution">
    <text evidence="1">The sequence shown here is derived from an EMBL/GenBank/DDBJ whole genome shotgun (WGS) entry which is preliminary data.</text>
</comment>
<organism evidence="1 2">
    <name type="scientific">Candidatus Dojkabacteria bacterium</name>
    <dbReference type="NCBI Taxonomy" id="2099670"/>
    <lineage>
        <taxon>Bacteria</taxon>
        <taxon>Candidatus Dojkabacteria</taxon>
    </lineage>
</organism>
<evidence type="ECO:0008006" key="3">
    <source>
        <dbReference type="Google" id="ProtNLM"/>
    </source>
</evidence>
<reference evidence="1 2" key="1">
    <citation type="journal article" date="2020" name="Biotechnol. Biofuels">
        <title>New insights from the biogas microbiome by comprehensive genome-resolved metagenomics of nearly 1600 species originating from multiple anaerobic digesters.</title>
        <authorList>
            <person name="Campanaro S."/>
            <person name="Treu L."/>
            <person name="Rodriguez-R L.M."/>
            <person name="Kovalovszki A."/>
            <person name="Ziels R.M."/>
            <person name="Maus I."/>
            <person name="Zhu X."/>
            <person name="Kougias P.G."/>
            <person name="Basile A."/>
            <person name="Luo G."/>
            <person name="Schluter A."/>
            <person name="Konstantinidis K.T."/>
            <person name="Angelidaki I."/>
        </authorList>
    </citation>
    <scope>NUCLEOTIDE SEQUENCE [LARGE SCALE GENOMIC DNA]</scope>
    <source>
        <strain evidence="1">AS06rmzACSIP_421</strain>
    </source>
</reference>
<name>A0A847ERW3_9BACT</name>